<proteinExistence type="predicted"/>
<organism evidence="1 2">
    <name type="scientific">Methanobacterium subterraneum</name>
    <dbReference type="NCBI Taxonomy" id="59277"/>
    <lineage>
        <taxon>Archaea</taxon>
        <taxon>Methanobacteriati</taxon>
        <taxon>Methanobacteriota</taxon>
        <taxon>Methanomada group</taxon>
        <taxon>Methanobacteria</taxon>
        <taxon>Methanobacteriales</taxon>
        <taxon>Methanobacteriaceae</taxon>
        <taxon>Methanobacterium</taxon>
    </lineage>
</organism>
<evidence type="ECO:0008006" key="3">
    <source>
        <dbReference type="Google" id="ProtNLM"/>
    </source>
</evidence>
<accession>A0A2H4VDY8</accession>
<dbReference type="AlphaFoldDB" id="A0A2H4VDY8"/>
<evidence type="ECO:0000313" key="1">
    <source>
        <dbReference type="EMBL" id="AUB56260.1"/>
    </source>
</evidence>
<dbReference type="GeneID" id="35121877"/>
<dbReference type="Proteomes" id="UP000232806">
    <property type="component" value="Chromosome"/>
</dbReference>
<dbReference type="OrthoDB" id="71118at2157"/>
<sequence length="163" mass="18303">MNTKNYQSIILILILGTVTVSGCTYLTGTTATINKTSTGGNFENEWVKFQYPPELVILDQSNSTQCKLEIYNSSTPNIENMVGEVFYCKSNRTDLSCFTKRKSITIADKPGIKIEDGLQVCSYVFLNSEYIDVKTMIVNFDAQKYRDAYQKVADTVVVKKISS</sequence>
<protein>
    <recommendedName>
        <fullName evidence="3">Lipoprotein</fullName>
    </recommendedName>
</protein>
<evidence type="ECO:0000313" key="2">
    <source>
        <dbReference type="Proteomes" id="UP000232806"/>
    </source>
</evidence>
<dbReference type="EMBL" id="CP017766">
    <property type="protein sequence ID" value="AUB56260.1"/>
    <property type="molecule type" value="Genomic_DNA"/>
</dbReference>
<dbReference type="RefSeq" id="WP_100906234.1">
    <property type="nucleotide sequence ID" value="NZ_CP017766.1"/>
</dbReference>
<gene>
    <name evidence="1" type="ORF">BK007_09705</name>
</gene>
<reference evidence="1 2" key="1">
    <citation type="submission" date="2016-10" db="EMBL/GenBank/DDBJ databases">
        <title>Comparative genomics between deep and shallow subseafloor isolates.</title>
        <authorList>
            <person name="Ishii S."/>
            <person name="Miller J.R."/>
            <person name="Sutton G."/>
            <person name="Suzuki S."/>
            <person name="Methe B."/>
            <person name="Inagaki F."/>
            <person name="Imachi H."/>
        </authorList>
    </citation>
    <scope>NUCLEOTIDE SEQUENCE [LARGE SCALE GENOMIC DNA]</scope>
    <source>
        <strain evidence="1 2">MO-MB1</strain>
    </source>
</reference>
<name>A0A2H4VDY8_9EURY</name>
<dbReference type="PROSITE" id="PS51257">
    <property type="entry name" value="PROKAR_LIPOPROTEIN"/>
    <property type="match status" value="1"/>
</dbReference>